<reference evidence="3" key="1">
    <citation type="journal article" date="2019" name="Int. J. Syst. Evol. Microbiol.">
        <title>The Global Catalogue of Microorganisms (GCM) 10K type strain sequencing project: providing services to taxonomists for standard genome sequencing and annotation.</title>
        <authorList>
            <consortium name="The Broad Institute Genomics Platform"/>
            <consortium name="The Broad Institute Genome Sequencing Center for Infectious Disease"/>
            <person name="Wu L."/>
            <person name="Ma J."/>
        </authorList>
    </citation>
    <scope>NUCLEOTIDE SEQUENCE [LARGE SCALE GENOMIC DNA]</scope>
    <source>
        <strain evidence="3">CCUG 49560</strain>
    </source>
</reference>
<keyword evidence="1" id="KW-0812">Transmembrane</keyword>
<gene>
    <name evidence="2" type="ORF">ACFO8L_21360</name>
</gene>
<protein>
    <recommendedName>
        <fullName evidence="4">Yip1 domain-containing protein</fullName>
    </recommendedName>
</protein>
<dbReference type="Proteomes" id="UP001595891">
    <property type="component" value="Unassembled WGS sequence"/>
</dbReference>
<accession>A0ABV9EJ57</accession>
<dbReference type="RefSeq" id="WP_262842284.1">
    <property type="nucleotide sequence ID" value="NZ_JANZYP010000010.1"/>
</dbReference>
<name>A0ABV9EJ57_9ACTN</name>
<evidence type="ECO:0008006" key="4">
    <source>
        <dbReference type="Google" id="ProtNLM"/>
    </source>
</evidence>
<keyword evidence="1" id="KW-1133">Transmembrane helix</keyword>
<organism evidence="2 3">
    <name type="scientific">Sphaerisporangium corydalis</name>
    <dbReference type="NCBI Taxonomy" id="1441875"/>
    <lineage>
        <taxon>Bacteria</taxon>
        <taxon>Bacillati</taxon>
        <taxon>Actinomycetota</taxon>
        <taxon>Actinomycetes</taxon>
        <taxon>Streptosporangiales</taxon>
        <taxon>Streptosporangiaceae</taxon>
        <taxon>Sphaerisporangium</taxon>
    </lineage>
</organism>
<comment type="caution">
    <text evidence="2">The sequence shown here is derived from an EMBL/GenBank/DDBJ whole genome shotgun (WGS) entry which is preliminary data.</text>
</comment>
<feature type="transmembrane region" description="Helical" evidence="1">
    <location>
        <begin position="29"/>
        <end position="52"/>
    </location>
</feature>
<keyword evidence="3" id="KW-1185">Reference proteome</keyword>
<feature type="transmembrane region" description="Helical" evidence="1">
    <location>
        <begin position="153"/>
        <end position="172"/>
    </location>
</feature>
<sequence>MPDISYFDAWRMWSEGRSTLGNDLLGMPMIWLGRLGKITAFASGATIVLDIVGPTRLRAAQVQIDRPTETNLVVHFVTLIAAGIIGMSAAIYVALRNYPLWHLTGSKLETPANITLVIVAAIAGTGAGCAIWFALTALVHWTADGFRHPTAAPLRLVAATLLLIGFHFDLLAS</sequence>
<proteinExistence type="predicted"/>
<evidence type="ECO:0000313" key="2">
    <source>
        <dbReference type="EMBL" id="MFC4588652.1"/>
    </source>
</evidence>
<evidence type="ECO:0000313" key="3">
    <source>
        <dbReference type="Proteomes" id="UP001595891"/>
    </source>
</evidence>
<dbReference type="EMBL" id="JBHSFN010000013">
    <property type="protein sequence ID" value="MFC4588652.1"/>
    <property type="molecule type" value="Genomic_DNA"/>
</dbReference>
<keyword evidence="1" id="KW-0472">Membrane</keyword>
<evidence type="ECO:0000256" key="1">
    <source>
        <dbReference type="SAM" id="Phobius"/>
    </source>
</evidence>
<feature type="transmembrane region" description="Helical" evidence="1">
    <location>
        <begin position="114"/>
        <end position="141"/>
    </location>
</feature>
<feature type="transmembrane region" description="Helical" evidence="1">
    <location>
        <begin position="72"/>
        <end position="94"/>
    </location>
</feature>